<keyword evidence="12" id="KW-0472">Membrane</keyword>
<keyword evidence="10" id="KW-0539">Nucleus</keyword>
<evidence type="ECO:0000259" key="13">
    <source>
        <dbReference type="PROSITE" id="PS50157"/>
    </source>
</evidence>
<keyword evidence="8" id="KW-0238">DNA-binding</keyword>
<gene>
    <name evidence="14" type="ORF">SK128_027109</name>
</gene>
<dbReference type="SMART" id="SM00355">
    <property type="entry name" value="ZnF_C2H2"/>
    <property type="match status" value="4"/>
</dbReference>
<evidence type="ECO:0000256" key="5">
    <source>
        <dbReference type="ARBA" id="ARBA00022771"/>
    </source>
</evidence>
<reference evidence="14 15" key="1">
    <citation type="submission" date="2023-11" db="EMBL/GenBank/DDBJ databases">
        <title>Halocaridina rubra genome assembly.</title>
        <authorList>
            <person name="Smith C."/>
        </authorList>
    </citation>
    <scope>NUCLEOTIDE SEQUENCE [LARGE SCALE GENOMIC DNA]</scope>
    <source>
        <strain evidence="14">EP-1</strain>
        <tissue evidence="14">Whole</tissue>
    </source>
</reference>
<dbReference type="FunFam" id="3.30.160.60:FF:000072">
    <property type="entry name" value="zinc finger protein 143 isoform X1"/>
    <property type="match status" value="1"/>
</dbReference>
<evidence type="ECO:0000256" key="8">
    <source>
        <dbReference type="ARBA" id="ARBA00023125"/>
    </source>
</evidence>
<evidence type="ECO:0000256" key="2">
    <source>
        <dbReference type="ARBA" id="ARBA00006991"/>
    </source>
</evidence>
<dbReference type="PANTHER" id="PTHR45993:SF7">
    <property type="entry name" value="TRANSCRIPTION FACTOR KEN"/>
    <property type="match status" value="1"/>
</dbReference>
<dbReference type="FunFam" id="3.30.160.60:FF:000446">
    <property type="entry name" value="Zinc finger protein"/>
    <property type="match status" value="1"/>
</dbReference>
<keyword evidence="12" id="KW-0812">Transmembrane</keyword>
<comment type="subcellular location">
    <subcellularLocation>
        <location evidence="1">Nucleus</location>
    </subcellularLocation>
</comment>
<evidence type="ECO:0000256" key="9">
    <source>
        <dbReference type="ARBA" id="ARBA00023163"/>
    </source>
</evidence>
<evidence type="ECO:0000256" key="7">
    <source>
        <dbReference type="ARBA" id="ARBA00023015"/>
    </source>
</evidence>
<feature type="domain" description="C2H2-type" evidence="13">
    <location>
        <begin position="7"/>
        <end position="34"/>
    </location>
</feature>
<keyword evidence="12" id="KW-1133">Transmembrane helix</keyword>
<dbReference type="InterPro" id="IPR036236">
    <property type="entry name" value="Znf_C2H2_sf"/>
</dbReference>
<accession>A0AAN9AFQ5</accession>
<evidence type="ECO:0000256" key="10">
    <source>
        <dbReference type="ARBA" id="ARBA00023242"/>
    </source>
</evidence>
<keyword evidence="6" id="KW-0862">Zinc</keyword>
<keyword evidence="5 11" id="KW-0863">Zinc-finger</keyword>
<dbReference type="Proteomes" id="UP001381693">
    <property type="component" value="Unassembled WGS sequence"/>
</dbReference>
<dbReference type="GO" id="GO:0005634">
    <property type="term" value="C:nucleus"/>
    <property type="evidence" value="ECO:0007669"/>
    <property type="project" value="UniProtKB-SubCell"/>
</dbReference>
<keyword evidence="15" id="KW-1185">Reference proteome</keyword>
<feature type="transmembrane region" description="Helical" evidence="12">
    <location>
        <begin position="105"/>
        <end position="123"/>
    </location>
</feature>
<evidence type="ECO:0000256" key="12">
    <source>
        <dbReference type="SAM" id="Phobius"/>
    </source>
</evidence>
<name>A0AAN9AFQ5_HALRR</name>
<sequence length="288" mass="33612">MYGQVVPRCELCYKTFMQKSDLTRHMRIHTGEKPFVCHLCPYRGNQSTHLKKHLYLMHKVGEGCSSNLLQRRYRDGHPKKDYRAVLVTLRALCLIQNTHSKRRRMLPLAYLFLWMLVASASHWRFRLTSPSPLAYRDVSSDLSPFFITGRRPHHHHARPFITDTLVSENSFGREDARMEMPLEPAYTGTTTRQRTCPAVIPSCRREIAPSRYNKSRQCSKPLDGSSPAHVCDHCGKRFQFSNDLRKHIRTHTGEKPYKCPCCTYRATQRVHLKGHLVRRHGRNILFQS</sequence>
<dbReference type="PROSITE" id="PS50157">
    <property type="entry name" value="ZINC_FINGER_C2H2_2"/>
    <property type="match status" value="2"/>
</dbReference>
<dbReference type="Pfam" id="PF00096">
    <property type="entry name" value="zf-C2H2"/>
    <property type="match status" value="2"/>
</dbReference>
<dbReference type="SUPFAM" id="SSF57667">
    <property type="entry name" value="beta-beta-alpha zinc fingers"/>
    <property type="match status" value="2"/>
</dbReference>
<evidence type="ECO:0000256" key="4">
    <source>
        <dbReference type="ARBA" id="ARBA00022737"/>
    </source>
</evidence>
<dbReference type="InterPro" id="IPR013087">
    <property type="entry name" value="Znf_C2H2_type"/>
</dbReference>
<feature type="domain" description="C2H2-type" evidence="13">
    <location>
        <begin position="229"/>
        <end position="256"/>
    </location>
</feature>
<dbReference type="GO" id="GO:0003700">
    <property type="term" value="F:DNA-binding transcription factor activity"/>
    <property type="evidence" value="ECO:0007669"/>
    <property type="project" value="TreeGrafter"/>
</dbReference>
<dbReference type="GO" id="GO:0000978">
    <property type="term" value="F:RNA polymerase II cis-regulatory region sequence-specific DNA binding"/>
    <property type="evidence" value="ECO:0007669"/>
    <property type="project" value="TreeGrafter"/>
</dbReference>
<evidence type="ECO:0000313" key="15">
    <source>
        <dbReference type="Proteomes" id="UP001381693"/>
    </source>
</evidence>
<dbReference type="FunFam" id="3.30.160.60:FF:000075">
    <property type="entry name" value="Putative zinc finger protein 536"/>
    <property type="match status" value="1"/>
</dbReference>
<protein>
    <recommendedName>
        <fullName evidence="13">C2H2-type domain-containing protein</fullName>
    </recommendedName>
</protein>
<evidence type="ECO:0000313" key="14">
    <source>
        <dbReference type="EMBL" id="KAK7086095.1"/>
    </source>
</evidence>
<keyword evidence="3" id="KW-0479">Metal-binding</keyword>
<dbReference type="GO" id="GO:0008270">
    <property type="term" value="F:zinc ion binding"/>
    <property type="evidence" value="ECO:0007669"/>
    <property type="project" value="UniProtKB-KW"/>
</dbReference>
<dbReference type="GO" id="GO:0006357">
    <property type="term" value="P:regulation of transcription by RNA polymerase II"/>
    <property type="evidence" value="ECO:0007669"/>
    <property type="project" value="TreeGrafter"/>
</dbReference>
<proteinExistence type="inferred from homology"/>
<comment type="caution">
    <text evidence="14">The sequence shown here is derived from an EMBL/GenBank/DDBJ whole genome shotgun (WGS) entry which is preliminary data.</text>
</comment>
<dbReference type="AlphaFoldDB" id="A0AAN9AFQ5"/>
<evidence type="ECO:0000256" key="11">
    <source>
        <dbReference type="PROSITE-ProRule" id="PRU00042"/>
    </source>
</evidence>
<dbReference type="PANTHER" id="PTHR45993">
    <property type="entry name" value="B-CELL LYMPHOMA/LEUKEMIA 11"/>
    <property type="match status" value="1"/>
</dbReference>
<keyword evidence="4" id="KW-0677">Repeat</keyword>
<dbReference type="Gene3D" id="3.30.160.60">
    <property type="entry name" value="Classic Zinc Finger"/>
    <property type="match status" value="4"/>
</dbReference>
<evidence type="ECO:0000256" key="3">
    <source>
        <dbReference type="ARBA" id="ARBA00022723"/>
    </source>
</evidence>
<organism evidence="14 15">
    <name type="scientific">Halocaridina rubra</name>
    <name type="common">Hawaiian red shrimp</name>
    <dbReference type="NCBI Taxonomy" id="373956"/>
    <lineage>
        <taxon>Eukaryota</taxon>
        <taxon>Metazoa</taxon>
        <taxon>Ecdysozoa</taxon>
        <taxon>Arthropoda</taxon>
        <taxon>Crustacea</taxon>
        <taxon>Multicrustacea</taxon>
        <taxon>Malacostraca</taxon>
        <taxon>Eumalacostraca</taxon>
        <taxon>Eucarida</taxon>
        <taxon>Decapoda</taxon>
        <taxon>Pleocyemata</taxon>
        <taxon>Caridea</taxon>
        <taxon>Atyoidea</taxon>
        <taxon>Atyidae</taxon>
        <taxon>Halocaridina</taxon>
    </lineage>
</organism>
<evidence type="ECO:0000256" key="6">
    <source>
        <dbReference type="ARBA" id="ARBA00022833"/>
    </source>
</evidence>
<keyword evidence="9" id="KW-0804">Transcription</keyword>
<keyword evidence="7" id="KW-0805">Transcription regulation</keyword>
<dbReference type="InterPro" id="IPR051497">
    <property type="entry name" value="Dev/Hematopoietic_TF"/>
</dbReference>
<dbReference type="EMBL" id="JAXCGZ010000377">
    <property type="protein sequence ID" value="KAK7086095.1"/>
    <property type="molecule type" value="Genomic_DNA"/>
</dbReference>
<dbReference type="PROSITE" id="PS00028">
    <property type="entry name" value="ZINC_FINGER_C2H2_1"/>
    <property type="match status" value="2"/>
</dbReference>
<dbReference type="FunFam" id="3.30.160.60:FF:001498">
    <property type="entry name" value="Zinc finger protein 404"/>
    <property type="match status" value="1"/>
</dbReference>
<evidence type="ECO:0000256" key="1">
    <source>
        <dbReference type="ARBA" id="ARBA00004123"/>
    </source>
</evidence>
<comment type="similarity">
    <text evidence="2">Belongs to the krueppel C2H2-type zinc-finger protein family.</text>
</comment>